<dbReference type="EMBL" id="CP068570">
    <property type="protein sequence ID" value="QQZ51490.1"/>
    <property type="molecule type" value="Genomic_DNA"/>
</dbReference>
<accession>A0A974P6Z1</accession>
<organism evidence="2">
    <name type="scientific">Phenylobacterium glaciei</name>
    <dbReference type="NCBI Taxonomy" id="2803784"/>
    <lineage>
        <taxon>Bacteria</taxon>
        <taxon>Pseudomonadati</taxon>
        <taxon>Pseudomonadota</taxon>
        <taxon>Alphaproteobacteria</taxon>
        <taxon>Caulobacterales</taxon>
        <taxon>Caulobacteraceae</taxon>
        <taxon>Phenylobacterium</taxon>
    </lineage>
</organism>
<feature type="region of interest" description="Disordered" evidence="1">
    <location>
        <begin position="50"/>
        <end position="75"/>
    </location>
</feature>
<dbReference type="AlphaFoldDB" id="A0A974P6Z1"/>
<sequence length="88" mass="9943">MTLLILVTQSRDDRLAERREKLTLELALLNEQKSAKIISLLEELRRDAPSIADRRDEESEAMGKPTDAASVLSEIENRTARPAVLKKD</sequence>
<proteinExistence type="predicted"/>
<evidence type="ECO:0000313" key="2">
    <source>
        <dbReference type="EMBL" id="QQZ51490.1"/>
    </source>
</evidence>
<name>A0A974P6Z1_9CAUL</name>
<evidence type="ECO:0000256" key="1">
    <source>
        <dbReference type="SAM" id="MobiDB-lite"/>
    </source>
</evidence>
<protein>
    <submittedName>
        <fullName evidence="2">DUF1003 domain-containing protein</fullName>
    </submittedName>
</protein>
<reference evidence="2" key="1">
    <citation type="submission" date="2021-01" db="EMBL/GenBank/DDBJ databases">
        <title>Genome sequence of Phenylobacterium sp. 20VBR1 isolated from a valley glaceir, Ny-Alesund, Svalbard.</title>
        <authorList>
            <person name="Thomas F.A."/>
            <person name="Krishnan K.P."/>
            <person name="Sinha R.K."/>
        </authorList>
    </citation>
    <scope>NUCLEOTIDE SEQUENCE</scope>
    <source>
        <strain evidence="2">20VBR1</strain>
    </source>
</reference>
<gene>
    <name evidence="2" type="ORF">JKL49_11110</name>
</gene>